<sequence length="489" mass="54977">QFLRSEKYISDYNEVVSLGTRNSQTRTADQTEVGIFWGYDGAPKLGVPPRLYNQVVRVIAIKKNNTLQQNAQLFAFVNYAMADAGISAWETKYYYELWRPILGVRQGSPTTRAIPNWLPLGAPADGGGDNFTPPFPSYVSGHSTFGSAAFEMLRLFYGTDQFQFQFQSDEYNGATKDSITGRVRPNRTRSYERFSQAEEENFLSRIYLGVHWRIDQEEARIQCISIDTNLLRTQAKNLIDAYESKPTDAILFWNAVLLNAAANDYDNSIADSPDQAGPTTTSRAFAIIHGAMYEAMNGFERIYISMYRPSSMPATYDVPRAPAVEAAITEAAYQTLYALYPKQRELFTQTRNNFIKLVRGDSSDNAGINKGILVGKLLALTILESRSSDNSQNQGTYKLINQTGYHQPDPTHPDQPFLSPRWGTVTPFVIQSGSQFRASNTVGNTLAGRRQFLRSEKYISDYNEVVSLGTRNSQTRTADQTEVGIFWGY</sequence>
<dbReference type="Proteomes" id="UP000676336">
    <property type="component" value="Unassembled WGS sequence"/>
</dbReference>
<dbReference type="GO" id="GO:0004601">
    <property type="term" value="F:peroxidase activity"/>
    <property type="evidence" value="ECO:0007669"/>
    <property type="project" value="InterPro"/>
</dbReference>
<dbReference type="EMBL" id="CAJOBI010033540">
    <property type="protein sequence ID" value="CAF4285786.1"/>
    <property type="molecule type" value="Genomic_DNA"/>
</dbReference>
<evidence type="ECO:0000313" key="2">
    <source>
        <dbReference type="Proteomes" id="UP000676336"/>
    </source>
</evidence>
<dbReference type="Gene3D" id="1.10.606.10">
    <property type="entry name" value="Vanadium-containing Chloroperoxidase, domain 2"/>
    <property type="match status" value="1"/>
</dbReference>
<feature type="non-terminal residue" evidence="1">
    <location>
        <position position="489"/>
    </location>
</feature>
<organism evidence="1 2">
    <name type="scientific">Rotaria magnacalcarata</name>
    <dbReference type="NCBI Taxonomy" id="392030"/>
    <lineage>
        <taxon>Eukaryota</taxon>
        <taxon>Metazoa</taxon>
        <taxon>Spiralia</taxon>
        <taxon>Gnathifera</taxon>
        <taxon>Rotifera</taxon>
        <taxon>Eurotatoria</taxon>
        <taxon>Bdelloidea</taxon>
        <taxon>Philodinida</taxon>
        <taxon>Philodinidae</taxon>
        <taxon>Rotaria</taxon>
    </lineage>
</organism>
<proteinExistence type="predicted"/>
<comment type="caution">
    <text evidence="1">The sequence shown here is derived from an EMBL/GenBank/DDBJ whole genome shotgun (WGS) entry which is preliminary data.</text>
</comment>
<dbReference type="InterPro" id="IPR016119">
    <property type="entry name" value="Br/Cl_peroxidase_C"/>
</dbReference>
<protein>
    <submittedName>
        <fullName evidence="1">Uncharacterized protein</fullName>
    </submittedName>
</protein>
<dbReference type="AlphaFoldDB" id="A0A8S2TJU2"/>
<feature type="non-terminal residue" evidence="1">
    <location>
        <position position="1"/>
    </location>
</feature>
<dbReference type="CDD" id="cd03398">
    <property type="entry name" value="PAP2_haloperoxidase"/>
    <property type="match status" value="1"/>
</dbReference>
<dbReference type="InterPro" id="IPR052559">
    <property type="entry name" value="V-haloperoxidase"/>
</dbReference>
<name>A0A8S2TJU2_9BILA</name>
<evidence type="ECO:0000313" key="1">
    <source>
        <dbReference type="EMBL" id="CAF4285786.1"/>
    </source>
</evidence>
<dbReference type="PANTHER" id="PTHR34599">
    <property type="entry name" value="PEROXIDASE-RELATED"/>
    <property type="match status" value="1"/>
</dbReference>
<dbReference type="SUPFAM" id="SSF48317">
    <property type="entry name" value="Acid phosphatase/Vanadium-dependent haloperoxidase"/>
    <property type="match status" value="2"/>
</dbReference>
<gene>
    <name evidence="1" type="ORF">SMN809_LOCUS25464</name>
</gene>
<dbReference type="Gene3D" id="1.10.606.20">
    <property type="match status" value="1"/>
</dbReference>
<reference evidence="1" key="1">
    <citation type="submission" date="2021-02" db="EMBL/GenBank/DDBJ databases">
        <authorList>
            <person name="Nowell W R."/>
        </authorList>
    </citation>
    <scope>NUCLEOTIDE SEQUENCE</scope>
</reference>
<dbReference type="PANTHER" id="PTHR34599:SF1">
    <property type="entry name" value="PHOSPHATIDIC ACID PHOSPHATASE TYPE 2_HALOPEROXIDASE DOMAIN-CONTAINING PROTEIN"/>
    <property type="match status" value="1"/>
</dbReference>
<accession>A0A8S2TJU2</accession>
<dbReference type="InterPro" id="IPR036938">
    <property type="entry name" value="PAP2/HPO_sf"/>
</dbReference>